<dbReference type="CDD" id="cd13360">
    <property type="entry name" value="PH_PLC_fungal"/>
    <property type="match status" value="1"/>
</dbReference>
<evidence type="ECO:0000259" key="8">
    <source>
        <dbReference type="PROSITE" id="PS50004"/>
    </source>
</evidence>
<dbReference type="Pfam" id="PF00387">
    <property type="entry name" value="PI-PLC-Y"/>
    <property type="match status" value="1"/>
</dbReference>
<evidence type="ECO:0000313" key="10">
    <source>
        <dbReference type="EMBL" id="KAK4219654.1"/>
    </source>
</evidence>
<evidence type="ECO:0000259" key="9">
    <source>
        <dbReference type="PROSITE" id="PS50008"/>
    </source>
</evidence>
<dbReference type="Gene3D" id="2.30.29.30">
    <property type="entry name" value="Pleckstrin-homology domain (PH domain)/Phosphotyrosine-binding domain (PTB)"/>
    <property type="match status" value="1"/>
</dbReference>
<keyword evidence="5" id="KW-0807">Transducer</keyword>
<dbReference type="SMART" id="SM00149">
    <property type="entry name" value="PLCYc"/>
    <property type="match status" value="1"/>
</dbReference>
<evidence type="ECO:0000313" key="11">
    <source>
        <dbReference type="Proteomes" id="UP001301769"/>
    </source>
</evidence>
<dbReference type="InterPro" id="IPR000008">
    <property type="entry name" value="C2_dom"/>
</dbReference>
<evidence type="ECO:0000256" key="6">
    <source>
        <dbReference type="RuleBase" id="RU361133"/>
    </source>
</evidence>
<keyword evidence="3 6" id="KW-0442">Lipid degradation</keyword>
<feature type="region of interest" description="Disordered" evidence="7">
    <location>
        <begin position="1"/>
        <end position="146"/>
    </location>
</feature>
<evidence type="ECO:0000256" key="5">
    <source>
        <dbReference type="ARBA" id="ARBA00023224"/>
    </source>
</evidence>
<protein>
    <recommendedName>
        <fullName evidence="1 6">Phosphoinositide phospholipase C</fullName>
        <ecNumber evidence="1 6">3.1.4.11</ecNumber>
    </recommendedName>
</protein>
<dbReference type="SMART" id="SM00148">
    <property type="entry name" value="PLCXc"/>
    <property type="match status" value="1"/>
</dbReference>
<dbReference type="Pfam" id="PF00388">
    <property type="entry name" value="PI-PLC-X"/>
    <property type="match status" value="1"/>
</dbReference>
<evidence type="ECO:0000256" key="3">
    <source>
        <dbReference type="ARBA" id="ARBA00022963"/>
    </source>
</evidence>
<dbReference type="PANTHER" id="PTHR10336">
    <property type="entry name" value="PHOSPHOINOSITIDE-SPECIFIC PHOSPHOLIPASE C FAMILY PROTEIN"/>
    <property type="match status" value="1"/>
</dbReference>
<dbReference type="SMART" id="SM00239">
    <property type="entry name" value="C2"/>
    <property type="match status" value="1"/>
</dbReference>
<dbReference type="InterPro" id="IPR001711">
    <property type="entry name" value="PLipase_C_Pinositol-sp_Y"/>
</dbReference>
<dbReference type="PANTHER" id="PTHR10336:SF36">
    <property type="entry name" value="1-PHOSPHATIDYLINOSITOL 4,5-BISPHOSPHATE PHOSPHODIESTERASE BETA-4"/>
    <property type="match status" value="1"/>
</dbReference>
<accession>A0AAN7BDC4</accession>
<feature type="compositionally biased region" description="Low complexity" evidence="7">
    <location>
        <begin position="1"/>
        <end position="25"/>
    </location>
</feature>
<dbReference type="PRINTS" id="PR00390">
    <property type="entry name" value="PHPHLIPASEC"/>
</dbReference>
<dbReference type="EMBL" id="MU858047">
    <property type="protein sequence ID" value="KAK4219654.1"/>
    <property type="molecule type" value="Genomic_DNA"/>
</dbReference>
<feature type="compositionally biased region" description="Polar residues" evidence="7">
    <location>
        <begin position="128"/>
        <end position="139"/>
    </location>
</feature>
<gene>
    <name evidence="10" type="ORF">QBC37DRAFT_367766</name>
</gene>
<comment type="catalytic activity">
    <reaction evidence="6">
        <text>a 1,2-diacyl-sn-glycero-3-phospho-(1D-myo-inositol-4,5-bisphosphate) + H2O = 1D-myo-inositol 1,4,5-trisphosphate + a 1,2-diacyl-sn-glycerol + H(+)</text>
        <dbReference type="Rhea" id="RHEA:33179"/>
        <dbReference type="ChEBI" id="CHEBI:15377"/>
        <dbReference type="ChEBI" id="CHEBI:15378"/>
        <dbReference type="ChEBI" id="CHEBI:17815"/>
        <dbReference type="ChEBI" id="CHEBI:58456"/>
        <dbReference type="ChEBI" id="CHEBI:203600"/>
        <dbReference type="EC" id="3.1.4.11"/>
    </reaction>
</comment>
<evidence type="ECO:0000256" key="7">
    <source>
        <dbReference type="SAM" id="MobiDB-lite"/>
    </source>
</evidence>
<dbReference type="PROSITE" id="PS50008">
    <property type="entry name" value="PIPLC_Y_DOMAIN"/>
    <property type="match status" value="1"/>
</dbReference>
<dbReference type="SUPFAM" id="SSF47473">
    <property type="entry name" value="EF-hand"/>
    <property type="match status" value="1"/>
</dbReference>
<dbReference type="GO" id="GO:0048015">
    <property type="term" value="P:phosphatidylinositol-mediated signaling"/>
    <property type="evidence" value="ECO:0007669"/>
    <property type="project" value="TreeGrafter"/>
</dbReference>
<dbReference type="GO" id="GO:0051209">
    <property type="term" value="P:release of sequestered calcium ion into cytosol"/>
    <property type="evidence" value="ECO:0007669"/>
    <property type="project" value="TreeGrafter"/>
</dbReference>
<dbReference type="PROSITE" id="PS50007">
    <property type="entry name" value="PIPLC_X_DOMAIN"/>
    <property type="match status" value="1"/>
</dbReference>
<dbReference type="InterPro" id="IPR035892">
    <property type="entry name" value="C2_domain_sf"/>
</dbReference>
<comment type="caution">
    <text evidence="10">The sequence shown here is derived from an EMBL/GenBank/DDBJ whole genome shotgun (WGS) entry which is preliminary data.</text>
</comment>
<dbReference type="InterPro" id="IPR001849">
    <property type="entry name" value="PH_domain"/>
</dbReference>
<dbReference type="InterPro" id="IPR011992">
    <property type="entry name" value="EF-hand-dom_pair"/>
</dbReference>
<feature type="region of interest" description="Disordered" evidence="7">
    <location>
        <begin position="169"/>
        <end position="208"/>
    </location>
</feature>
<dbReference type="AlphaFoldDB" id="A0AAN7BDC4"/>
<dbReference type="SUPFAM" id="SSF51695">
    <property type="entry name" value="PLC-like phosphodiesterases"/>
    <property type="match status" value="1"/>
</dbReference>
<dbReference type="InterPro" id="IPR017946">
    <property type="entry name" value="PLC-like_Pdiesterase_TIM-brl"/>
</dbReference>
<dbReference type="Gene3D" id="2.60.40.150">
    <property type="entry name" value="C2 domain"/>
    <property type="match status" value="1"/>
</dbReference>
<dbReference type="PROSITE" id="PS50004">
    <property type="entry name" value="C2"/>
    <property type="match status" value="1"/>
</dbReference>
<dbReference type="InterPro" id="IPR037755">
    <property type="entry name" value="Plc1_PH"/>
</dbReference>
<dbReference type="InterPro" id="IPR011993">
    <property type="entry name" value="PH-like_dom_sf"/>
</dbReference>
<reference evidence="10" key="2">
    <citation type="submission" date="2023-05" db="EMBL/GenBank/DDBJ databases">
        <authorList>
            <consortium name="Lawrence Berkeley National Laboratory"/>
            <person name="Steindorff A."/>
            <person name="Hensen N."/>
            <person name="Bonometti L."/>
            <person name="Westerberg I."/>
            <person name="Brannstrom I.O."/>
            <person name="Guillou S."/>
            <person name="Cros-Aarteil S."/>
            <person name="Calhoun S."/>
            <person name="Haridas S."/>
            <person name="Kuo A."/>
            <person name="Mondo S."/>
            <person name="Pangilinan J."/>
            <person name="Riley R."/>
            <person name="Labutti K."/>
            <person name="Andreopoulos B."/>
            <person name="Lipzen A."/>
            <person name="Chen C."/>
            <person name="Yanf M."/>
            <person name="Daum C."/>
            <person name="Ng V."/>
            <person name="Clum A."/>
            <person name="Ohm R."/>
            <person name="Martin F."/>
            <person name="Silar P."/>
            <person name="Natvig D."/>
            <person name="Lalanne C."/>
            <person name="Gautier V."/>
            <person name="Ament-Velasquez S.L."/>
            <person name="Kruys A."/>
            <person name="Hutchinson M.I."/>
            <person name="Powell A.J."/>
            <person name="Barry K."/>
            <person name="Miller A.N."/>
            <person name="Grigoriev I.V."/>
            <person name="Debuchy R."/>
            <person name="Gladieux P."/>
            <person name="Thoren M.H."/>
            <person name="Johannesson H."/>
        </authorList>
    </citation>
    <scope>NUCLEOTIDE SEQUENCE</scope>
    <source>
        <strain evidence="10">PSN293</strain>
    </source>
</reference>
<keyword evidence="2 6" id="KW-0378">Hydrolase</keyword>
<dbReference type="Pfam" id="PF00168">
    <property type="entry name" value="C2"/>
    <property type="match status" value="1"/>
</dbReference>
<dbReference type="InterPro" id="IPR000909">
    <property type="entry name" value="PLipase_C_PInositol-sp_X_dom"/>
</dbReference>
<feature type="domain" description="C2" evidence="8">
    <location>
        <begin position="923"/>
        <end position="1064"/>
    </location>
</feature>
<dbReference type="CDD" id="cd00275">
    <property type="entry name" value="C2_PLC_like"/>
    <property type="match status" value="1"/>
</dbReference>
<dbReference type="SUPFAM" id="SSF49562">
    <property type="entry name" value="C2 domain (Calcium/lipid-binding domain, CaLB)"/>
    <property type="match status" value="1"/>
</dbReference>
<sequence>MSSAAGSPRPDASPSSSPNQVQPVSAGSMGLEPPASADTRNHVPLRPQPISVPSSFLGNPSISPNSFQTSPSMSSETTGTIMTGNSSIQDSPVALEGSDSQGQEACVPPLRLPDAITGPRSETRLSRKTSTASLGQTNGKAPGSTAMAQVTKTSLIRRASNSMKKVTEFLPGRRGSSTHPNSRDGSVGPGILRGRRGSASNPEPASALVDSEDDYAVDKDEFRLEFGGGDGTPRDPSVPVASASPAPPSQQEILTAGPVVPLELRKGTALSKVSNKRAARQVTMRLDPDAAKISWDKRDRKSKTIYLDDIKEVRTGEDIRQYRLDSGLDESREDRFFSIIYHISEKGTKTCHFVAPDESVFRKWTETLDAIVKHRLTFCQSLMAFNDKAIQVYWQSEMAKIQAASSRSNEDGEMDFQAVERMCRALHIHAPPTVIRDNFHLVKAKNISRDGVTSSMNSAEFFEFVKLMRRRNDIREVYRQNTRDWEVGMRKGEFLRFLREVQCEDIEADVLQWENVFNQFARKVRTRDAERDAIENEEMTIAESDLARFLTSPSNPVVPKMSCTTDHLKRPMNEYYISSSHNTYLLGRQVAGESSTEGYINALVRGCRCVEIDCWDGDDDQPVVKHGHTLTTKISFREVIKTVNKYAFEAVQTPLWISLEVRCSLKTQANMASIMREIFGQKLVDAPLPGVEANQLPTPEQLMNRILIKVKKSQPQEESPRLGRRRGNSLPSPYQRAVSLESVPPPSSPLLSPTRQMMPRFNTITEGEVHEAVSTSTSECESDSERDFAKKTNSKINPVLGCLGVYCTGIQFEGFDTPDAKLFNHIFSFKEKSFDEKNQPAAAKLALRLHNMKYLMRVYPNASRISSNNFDPLLYWKRGVQMAALNWQTFDLGMQMNNAMFHGGPDSSGYVLKPIEGREIQVIAPEKAEQFTGKRPRKRVKFSITVISAQQLMRPSKLGDKKSFDPYVEVEVFTADDKKNKAATSPSAPAPDSQLKYCTKPIPQNGFNPEFNHACDFELSTKYPDLVFVRWSVKLANNRSPPLATYTAKLNNLNQGYRTIPLVDHNADPYLFSTLFCHIKKEPITEHFVDYQAEPPKSGNKLRNIGRTVFNQSNGSPKSSMESSTI</sequence>
<feature type="compositionally biased region" description="Polar residues" evidence="7">
    <location>
        <begin position="175"/>
        <end position="184"/>
    </location>
</feature>
<dbReference type="Gene3D" id="3.20.20.190">
    <property type="entry name" value="Phosphatidylinositol (PI) phosphodiesterase"/>
    <property type="match status" value="2"/>
</dbReference>
<evidence type="ECO:0000256" key="1">
    <source>
        <dbReference type="ARBA" id="ARBA00012368"/>
    </source>
</evidence>
<evidence type="ECO:0000256" key="2">
    <source>
        <dbReference type="ARBA" id="ARBA00022801"/>
    </source>
</evidence>
<dbReference type="GO" id="GO:0004435">
    <property type="term" value="F:phosphatidylinositol-4,5-bisphosphate phospholipase C activity"/>
    <property type="evidence" value="ECO:0007669"/>
    <property type="project" value="UniProtKB-EC"/>
</dbReference>
<feature type="region of interest" description="Disordered" evidence="7">
    <location>
        <begin position="712"/>
        <end position="753"/>
    </location>
</feature>
<dbReference type="CDD" id="cd08598">
    <property type="entry name" value="PI-PLC1c_yeast"/>
    <property type="match status" value="1"/>
</dbReference>
<dbReference type="InterPro" id="IPR001192">
    <property type="entry name" value="PI-PLC_fam"/>
</dbReference>
<name>A0AAN7BDC4_9PEZI</name>
<dbReference type="SUPFAM" id="SSF50729">
    <property type="entry name" value="PH domain-like"/>
    <property type="match status" value="1"/>
</dbReference>
<organism evidence="10 11">
    <name type="scientific">Rhypophila decipiens</name>
    <dbReference type="NCBI Taxonomy" id="261697"/>
    <lineage>
        <taxon>Eukaryota</taxon>
        <taxon>Fungi</taxon>
        <taxon>Dikarya</taxon>
        <taxon>Ascomycota</taxon>
        <taxon>Pezizomycotina</taxon>
        <taxon>Sordariomycetes</taxon>
        <taxon>Sordariomycetidae</taxon>
        <taxon>Sordariales</taxon>
        <taxon>Naviculisporaceae</taxon>
        <taxon>Rhypophila</taxon>
    </lineage>
</organism>
<dbReference type="Pfam" id="PF16457">
    <property type="entry name" value="PH_12"/>
    <property type="match status" value="1"/>
</dbReference>
<dbReference type="Proteomes" id="UP001301769">
    <property type="component" value="Unassembled WGS sequence"/>
</dbReference>
<evidence type="ECO:0000256" key="4">
    <source>
        <dbReference type="ARBA" id="ARBA00023098"/>
    </source>
</evidence>
<dbReference type="GO" id="GO:0016042">
    <property type="term" value="P:lipid catabolic process"/>
    <property type="evidence" value="ECO:0007669"/>
    <property type="project" value="UniProtKB-KW"/>
</dbReference>
<feature type="compositionally biased region" description="Polar residues" evidence="7">
    <location>
        <begin position="51"/>
        <end position="90"/>
    </location>
</feature>
<feature type="domain" description="PI-PLC Y-box" evidence="9">
    <location>
        <begin position="800"/>
        <end position="914"/>
    </location>
</feature>
<reference evidence="10" key="1">
    <citation type="journal article" date="2023" name="Mol. Phylogenet. Evol.">
        <title>Genome-scale phylogeny and comparative genomics of the fungal order Sordariales.</title>
        <authorList>
            <person name="Hensen N."/>
            <person name="Bonometti L."/>
            <person name="Westerberg I."/>
            <person name="Brannstrom I.O."/>
            <person name="Guillou S."/>
            <person name="Cros-Aarteil S."/>
            <person name="Calhoun S."/>
            <person name="Haridas S."/>
            <person name="Kuo A."/>
            <person name="Mondo S."/>
            <person name="Pangilinan J."/>
            <person name="Riley R."/>
            <person name="LaButti K."/>
            <person name="Andreopoulos B."/>
            <person name="Lipzen A."/>
            <person name="Chen C."/>
            <person name="Yan M."/>
            <person name="Daum C."/>
            <person name="Ng V."/>
            <person name="Clum A."/>
            <person name="Steindorff A."/>
            <person name="Ohm R.A."/>
            <person name="Martin F."/>
            <person name="Silar P."/>
            <person name="Natvig D.O."/>
            <person name="Lalanne C."/>
            <person name="Gautier V."/>
            <person name="Ament-Velasquez S.L."/>
            <person name="Kruys A."/>
            <person name="Hutchinson M.I."/>
            <person name="Powell A.J."/>
            <person name="Barry K."/>
            <person name="Miller A.N."/>
            <person name="Grigoriev I.V."/>
            <person name="Debuchy R."/>
            <person name="Gladieux P."/>
            <person name="Hiltunen Thoren M."/>
            <person name="Johannesson H."/>
        </authorList>
    </citation>
    <scope>NUCLEOTIDE SEQUENCE</scope>
    <source>
        <strain evidence="10">PSN293</strain>
    </source>
</reference>
<proteinExistence type="predicted"/>
<keyword evidence="11" id="KW-1185">Reference proteome</keyword>
<keyword evidence="4 6" id="KW-0443">Lipid metabolism</keyword>
<feature type="region of interest" description="Disordered" evidence="7">
    <location>
        <begin position="223"/>
        <end position="251"/>
    </location>
</feature>
<dbReference type="EC" id="3.1.4.11" evidence="1 6"/>